<keyword evidence="5" id="KW-0119">Carbohydrate metabolism</keyword>
<comment type="caution">
    <text evidence="6">The sequence shown here is derived from an EMBL/GenBank/DDBJ whole genome shotgun (WGS) entry which is preliminary data.</text>
</comment>
<evidence type="ECO:0000256" key="2">
    <source>
        <dbReference type="ARBA" id="ARBA00006906"/>
    </source>
</evidence>
<dbReference type="Pfam" id="PF01081">
    <property type="entry name" value="Aldolase"/>
    <property type="match status" value="1"/>
</dbReference>
<evidence type="ECO:0000256" key="5">
    <source>
        <dbReference type="ARBA" id="ARBA00023277"/>
    </source>
</evidence>
<dbReference type="SUPFAM" id="SSF51569">
    <property type="entry name" value="Aldolase"/>
    <property type="match status" value="1"/>
</dbReference>
<dbReference type="RefSeq" id="WP_226752259.1">
    <property type="nucleotide sequence ID" value="NZ_JAEINI020000016.1"/>
</dbReference>
<dbReference type="InterPro" id="IPR000887">
    <property type="entry name" value="Aldlse_KDPG_KHG"/>
</dbReference>
<dbReference type="NCBIfam" id="TIGR01182">
    <property type="entry name" value="eda"/>
    <property type="match status" value="1"/>
</dbReference>
<evidence type="ECO:0000256" key="4">
    <source>
        <dbReference type="ARBA" id="ARBA00023239"/>
    </source>
</evidence>
<comment type="similarity">
    <text evidence="2">Belongs to the KHG/KDPG aldolase family.</text>
</comment>
<comment type="pathway">
    <text evidence="1">Carbohydrate acid metabolism.</text>
</comment>
<organism evidence="6 7">
    <name type="scientific">Alishewanella maricola</name>
    <dbReference type="NCBI Taxonomy" id="2795740"/>
    <lineage>
        <taxon>Bacteria</taxon>
        <taxon>Pseudomonadati</taxon>
        <taxon>Pseudomonadota</taxon>
        <taxon>Gammaproteobacteria</taxon>
        <taxon>Alteromonadales</taxon>
        <taxon>Alteromonadaceae</taxon>
        <taxon>Alishewanella</taxon>
    </lineage>
</organism>
<comment type="subunit">
    <text evidence="3">Homotrimer.</text>
</comment>
<gene>
    <name evidence="6" type="primary">eda</name>
    <name evidence="6" type="ORF">JAO78_015400</name>
</gene>
<dbReference type="Proteomes" id="UP000633814">
    <property type="component" value="Unassembled WGS sequence"/>
</dbReference>
<dbReference type="PROSITE" id="PS00160">
    <property type="entry name" value="ALDOLASE_KDPG_KHG_2"/>
    <property type="match status" value="1"/>
</dbReference>
<dbReference type="InterPro" id="IPR013785">
    <property type="entry name" value="Aldolase_TIM"/>
</dbReference>
<evidence type="ECO:0000256" key="3">
    <source>
        <dbReference type="ARBA" id="ARBA00011233"/>
    </source>
</evidence>
<accession>A0ABS8C7U0</accession>
<evidence type="ECO:0000313" key="7">
    <source>
        <dbReference type="Proteomes" id="UP000633814"/>
    </source>
</evidence>
<dbReference type="EC" id="4.1.2.14" evidence="6"/>
<reference evidence="6 7" key="1">
    <citation type="submission" date="2021-10" db="EMBL/GenBank/DDBJ databases">
        <title>Alishewanella koreense sp. nov. isolated from seawater of southwestern coast in South Korea and the proposal for the reclassification of Rheinheimera perlucida and Rheinheimera tuosuensis as Arsukibacterium perlucida and Arsukibacterium tuosuensis.</title>
        <authorList>
            <person name="Kim K.H."/>
            <person name="Ruan W."/>
            <person name="Kim K.R."/>
            <person name="Baek J.H."/>
            <person name="Jeon C.O."/>
        </authorList>
    </citation>
    <scope>NUCLEOTIDE SEQUENCE [LARGE SCALE GENOMIC DNA]</scope>
    <source>
        <strain evidence="6 7">16-MA</strain>
    </source>
</reference>
<dbReference type="GO" id="GO:0008675">
    <property type="term" value="F:2-dehydro-3-deoxy-phosphogluconate aldolase activity"/>
    <property type="evidence" value="ECO:0007669"/>
    <property type="project" value="UniProtKB-EC"/>
</dbReference>
<keyword evidence="4 6" id="KW-0456">Lyase</keyword>
<dbReference type="EMBL" id="JAEINI020000016">
    <property type="protein sequence ID" value="MCB5228195.1"/>
    <property type="molecule type" value="Genomic_DNA"/>
</dbReference>
<proteinExistence type="inferred from homology"/>
<keyword evidence="7" id="KW-1185">Reference proteome</keyword>
<sequence length="216" mass="22895">MTRFSELMAKQTLLPIIQAQSPKQGVQIAQAMADAGLTLVEVVLRTEASLAALTAIKQEVPQLKVGAGTVIDARILNQALQAGADFIVTPATSKTLLTELASCGVPVLPGVSNTGDILLAYEHGYSEMKLFPASLSGGVPFLQAVSSVFRSVRFCPTGGVNQQNMQDYLSLSNVFAVGGTWVAPAKWVEQGNWQAITTACYQALNRQGAEMTHSVT</sequence>
<dbReference type="GO" id="GO:0008700">
    <property type="term" value="F:(R,S)-4-hydroxy-2-oxoglutarate aldolase activity"/>
    <property type="evidence" value="ECO:0007669"/>
    <property type="project" value="UniProtKB-EC"/>
</dbReference>
<protein>
    <submittedName>
        <fullName evidence="6">Bifunctional 4-hydroxy-2-oxoglutarate aldolase/2-dehydro-3-deoxy-phosphogluconate aldolase</fullName>
        <ecNumber evidence="6">4.1.2.14</ecNumber>
        <ecNumber evidence="6">4.1.3.16</ecNumber>
    </submittedName>
</protein>
<dbReference type="Gene3D" id="3.20.20.70">
    <property type="entry name" value="Aldolase class I"/>
    <property type="match status" value="1"/>
</dbReference>
<dbReference type="EC" id="4.1.3.16" evidence="6"/>
<evidence type="ECO:0000256" key="1">
    <source>
        <dbReference type="ARBA" id="ARBA00004761"/>
    </source>
</evidence>
<dbReference type="CDD" id="cd00452">
    <property type="entry name" value="KDPG_aldolase"/>
    <property type="match status" value="1"/>
</dbReference>
<dbReference type="InterPro" id="IPR031338">
    <property type="entry name" value="KDPG/KHG_AS_2"/>
</dbReference>
<dbReference type="PANTHER" id="PTHR30246:SF1">
    <property type="entry name" value="2-DEHYDRO-3-DEOXY-6-PHOSPHOGALACTONATE ALDOLASE-RELATED"/>
    <property type="match status" value="1"/>
</dbReference>
<dbReference type="PANTHER" id="PTHR30246">
    <property type="entry name" value="2-KETO-3-DEOXY-6-PHOSPHOGLUCONATE ALDOLASE"/>
    <property type="match status" value="1"/>
</dbReference>
<evidence type="ECO:0000313" key="6">
    <source>
        <dbReference type="EMBL" id="MCB5228195.1"/>
    </source>
</evidence>
<name>A0ABS8C7U0_9ALTE</name>